<dbReference type="SUPFAM" id="SSF51735">
    <property type="entry name" value="NAD(P)-binding Rossmann-fold domains"/>
    <property type="match status" value="1"/>
</dbReference>
<evidence type="ECO:0000256" key="2">
    <source>
        <dbReference type="ARBA" id="ARBA00023002"/>
    </source>
</evidence>
<evidence type="ECO:0000313" key="5">
    <source>
        <dbReference type="Proteomes" id="UP001519332"/>
    </source>
</evidence>
<proteinExistence type="inferred from homology"/>
<evidence type="ECO:0000259" key="3">
    <source>
        <dbReference type="SMART" id="SM00822"/>
    </source>
</evidence>
<dbReference type="InterPro" id="IPR002347">
    <property type="entry name" value="SDR_fam"/>
</dbReference>
<evidence type="ECO:0000256" key="1">
    <source>
        <dbReference type="ARBA" id="ARBA00006484"/>
    </source>
</evidence>
<gene>
    <name evidence="4" type="ORF">JOF56_001696</name>
</gene>
<dbReference type="PANTHER" id="PTHR43639">
    <property type="entry name" value="OXIDOREDUCTASE, SHORT-CHAIN DEHYDROGENASE/REDUCTASE FAMILY (AFU_ORTHOLOGUE AFUA_5G02870)"/>
    <property type="match status" value="1"/>
</dbReference>
<comment type="similarity">
    <text evidence="1">Belongs to the short-chain dehydrogenases/reductases (SDR) family.</text>
</comment>
<dbReference type="PRINTS" id="PR00080">
    <property type="entry name" value="SDRFAMILY"/>
</dbReference>
<dbReference type="Pfam" id="PF13561">
    <property type="entry name" value="adh_short_C2"/>
    <property type="match status" value="1"/>
</dbReference>
<dbReference type="RefSeq" id="WP_209636113.1">
    <property type="nucleotide sequence ID" value="NZ_JAGINW010000001.1"/>
</dbReference>
<organism evidence="4 5">
    <name type="scientific">Kibdelosporangium banguiense</name>
    <dbReference type="NCBI Taxonomy" id="1365924"/>
    <lineage>
        <taxon>Bacteria</taxon>
        <taxon>Bacillati</taxon>
        <taxon>Actinomycetota</taxon>
        <taxon>Actinomycetes</taxon>
        <taxon>Pseudonocardiales</taxon>
        <taxon>Pseudonocardiaceae</taxon>
        <taxon>Kibdelosporangium</taxon>
    </lineage>
</organism>
<dbReference type="Proteomes" id="UP001519332">
    <property type="component" value="Unassembled WGS sequence"/>
</dbReference>
<accession>A0ABS4TBT3</accession>
<dbReference type="InterPro" id="IPR057326">
    <property type="entry name" value="KR_dom"/>
</dbReference>
<evidence type="ECO:0000313" key="4">
    <source>
        <dbReference type="EMBL" id="MBP2321311.1"/>
    </source>
</evidence>
<dbReference type="Gene3D" id="3.40.50.720">
    <property type="entry name" value="NAD(P)-binding Rossmann-like Domain"/>
    <property type="match status" value="1"/>
</dbReference>
<feature type="domain" description="Ketoreductase" evidence="3">
    <location>
        <begin position="7"/>
        <end position="191"/>
    </location>
</feature>
<dbReference type="PANTHER" id="PTHR43639:SF1">
    <property type="entry name" value="SHORT-CHAIN DEHYDROGENASE_REDUCTASE FAMILY PROTEIN"/>
    <property type="match status" value="1"/>
</dbReference>
<name>A0ABS4TBT3_9PSEU</name>
<dbReference type="EMBL" id="JAGINW010000001">
    <property type="protein sequence ID" value="MBP2321311.1"/>
    <property type="molecule type" value="Genomic_DNA"/>
</dbReference>
<reference evidence="4 5" key="1">
    <citation type="submission" date="2021-03" db="EMBL/GenBank/DDBJ databases">
        <title>Sequencing the genomes of 1000 actinobacteria strains.</title>
        <authorList>
            <person name="Klenk H.-P."/>
        </authorList>
    </citation>
    <scope>NUCLEOTIDE SEQUENCE [LARGE SCALE GENOMIC DNA]</scope>
    <source>
        <strain evidence="4 5">DSM 46670</strain>
    </source>
</reference>
<keyword evidence="2" id="KW-0560">Oxidoreductase</keyword>
<sequence>MNNISGRVALVTGGSRGIGAATVARLAQEGADVAFTYNQSADRAQEVVERVKAAGRRALAIQADSASADAVSSSVAQTVAEFGRLDILVNNAGTAAFGHITELSMADFEHVMNVNVRAAFVASQAAAAHLDTGGRIITIGSCAATRVTGQGYVLYSMSKTALIGLTKGLARDLGPRGITANLVHPGPIDTEMNPADSPVADENRSHVALGTYGEATDVAATVAYLAGESGRYVTGAEIAIDGGYVA</sequence>
<dbReference type="InterPro" id="IPR036291">
    <property type="entry name" value="NAD(P)-bd_dom_sf"/>
</dbReference>
<protein>
    <submittedName>
        <fullName evidence="4">NAD(P)-dependent dehydrogenase (Short-subunit alcohol dehydrogenase family)</fullName>
    </submittedName>
</protein>
<dbReference type="SMART" id="SM00822">
    <property type="entry name" value="PKS_KR"/>
    <property type="match status" value="1"/>
</dbReference>
<dbReference type="PRINTS" id="PR00081">
    <property type="entry name" value="GDHRDH"/>
</dbReference>
<comment type="caution">
    <text evidence="4">The sequence shown here is derived from an EMBL/GenBank/DDBJ whole genome shotgun (WGS) entry which is preliminary data.</text>
</comment>
<keyword evidence="5" id="KW-1185">Reference proteome</keyword>